<dbReference type="Proteomes" id="UP000219338">
    <property type="component" value="Unassembled WGS sequence"/>
</dbReference>
<dbReference type="STRING" id="47428.A0A284RIY8"/>
<feature type="domain" description="Protein kinase" evidence="3">
    <location>
        <begin position="600"/>
        <end position="901"/>
    </location>
</feature>
<feature type="region of interest" description="Disordered" evidence="1">
    <location>
        <begin position="546"/>
        <end position="584"/>
    </location>
</feature>
<feature type="region of interest" description="Disordered" evidence="1">
    <location>
        <begin position="485"/>
        <end position="525"/>
    </location>
</feature>
<dbReference type="InterPro" id="IPR051681">
    <property type="entry name" value="Ser/Thr_Kinases-Pseudokinases"/>
</dbReference>
<feature type="compositionally biased region" description="Basic and acidic residues" evidence="1">
    <location>
        <begin position="551"/>
        <end position="562"/>
    </location>
</feature>
<sequence length="901" mass="101921">MSCILSPPRAPSEHLRLDSFRILSRLLLVVEFKPWFGHEARCSESDQAYRILWECFSLGAPLWTLLNLLSPPYHRVAFEFELSMDERVAFFTQFIERVRLLEIQGLLPYGEVLRVDDMFGRSNAGFARVLKTVQSILCALQESYPGLFVVPYRSQYQRQAFVQNLLDTEQAHVCSLGMVAESVMMMSETTGLIDPGLECLLVNRTHLREYHDRVLSSLEKVVTAPWLENWTSIFNSDHITFKTRTVSAYRSICVNYLPMFEFLQDQLQLLEPALKIHAQALLNILSHLPSRIPEYCSFLTAILQVSSPTEHPSYDSLCTIIFQMREASDTIDEMSRQIRTMRAAKILKARAYLWDSESDPDSLGSLLLDDVLMEVSGTRYAVFLFETMLLCCLDGAGDRRPARYPTKPWELGPGLREKSLLNLVHAIPTSSLSVVRITGYETFSIEWANSHALEFNTTCAAQNEQWCSMLGIFAAATVEESCSRDSLDNDSLLSEDEDAGGRRRSHPRPWSIIARKGPQSESSSLIRQDFGNNDILLSPGLLPTLFNGTSDHPKSPSSEETHSTPLSLHFDPPPTPPPELDTLDERDPTVLLDLTGKVTREGRSPEAYGGFADVWKGLWMDGPHERRVAIKVLRSRVDNPEMEEKMKLASIYLLLKLLRLWRELNMWKKLDHTNILPLLGVVSDKDFGRYDAMICPWLDNGSVTKYMERCGDLLSMTDRLQLLCEVAEGLGYLHSFNIIHGDLTGSNILINDQGKALLGDFGLSSIVAEFDETSCMTSGVGGAVRWADASLYKLLLRDDEDDRLPSLTTMSDIYSFGSVTLEILSGRIPYHYVRTDAQVVIELHNGKKPRRPAPSFVTSAQWDFIQRCWADDPQERPDVGQVLVSVQGLWRTSLEFRRHSA</sequence>
<dbReference type="AlphaFoldDB" id="A0A284RIY8"/>
<dbReference type="InterPro" id="IPR010481">
    <property type="entry name" value="Cdc24/Scd1_N"/>
</dbReference>
<dbReference type="InterPro" id="IPR035899">
    <property type="entry name" value="DBL_dom_sf"/>
</dbReference>
<dbReference type="SUPFAM" id="SSF56112">
    <property type="entry name" value="Protein kinase-like (PK-like)"/>
    <property type="match status" value="1"/>
</dbReference>
<dbReference type="Gene3D" id="1.20.900.10">
    <property type="entry name" value="Dbl homology (DH) domain"/>
    <property type="match status" value="1"/>
</dbReference>
<keyword evidence="5" id="KW-1185">Reference proteome</keyword>
<proteinExistence type="predicted"/>
<dbReference type="OMA" id="KPWELGP"/>
<dbReference type="Gene3D" id="1.10.510.10">
    <property type="entry name" value="Transferase(Phosphotransferase) domain 1"/>
    <property type="match status" value="1"/>
</dbReference>
<dbReference type="InterPro" id="IPR000219">
    <property type="entry name" value="DH_dom"/>
</dbReference>
<dbReference type="GO" id="GO:0004674">
    <property type="term" value="F:protein serine/threonine kinase activity"/>
    <property type="evidence" value="ECO:0007669"/>
    <property type="project" value="TreeGrafter"/>
</dbReference>
<organism evidence="4 5">
    <name type="scientific">Armillaria ostoyae</name>
    <name type="common">Armillaria root rot fungus</name>
    <dbReference type="NCBI Taxonomy" id="47428"/>
    <lineage>
        <taxon>Eukaryota</taxon>
        <taxon>Fungi</taxon>
        <taxon>Dikarya</taxon>
        <taxon>Basidiomycota</taxon>
        <taxon>Agaricomycotina</taxon>
        <taxon>Agaricomycetes</taxon>
        <taxon>Agaricomycetidae</taxon>
        <taxon>Agaricales</taxon>
        <taxon>Marasmiineae</taxon>
        <taxon>Physalacriaceae</taxon>
        <taxon>Armillaria</taxon>
    </lineage>
</organism>
<dbReference type="OrthoDB" id="6718656at2759"/>
<accession>A0A284RIY8</accession>
<dbReference type="Pfam" id="PF06395">
    <property type="entry name" value="CDC24"/>
    <property type="match status" value="1"/>
</dbReference>
<gene>
    <name evidence="4" type="ORF">ARMOST_12074</name>
</gene>
<evidence type="ECO:0000313" key="5">
    <source>
        <dbReference type="Proteomes" id="UP000219338"/>
    </source>
</evidence>
<dbReference type="PROSITE" id="PS00109">
    <property type="entry name" value="PROTEIN_KINASE_TYR"/>
    <property type="match status" value="1"/>
</dbReference>
<feature type="domain" description="DH" evidence="2">
    <location>
        <begin position="157"/>
        <end position="334"/>
    </location>
</feature>
<dbReference type="PANTHER" id="PTHR44329:SF214">
    <property type="entry name" value="PROTEIN KINASE DOMAIN-CONTAINING PROTEIN"/>
    <property type="match status" value="1"/>
</dbReference>
<dbReference type="InterPro" id="IPR011009">
    <property type="entry name" value="Kinase-like_dom_sf"/>
</dbReference>
<dbReference type="GO" id="GO:0005524">
    <property type="term" value="F:ATP binding"/>
    <property type="evidence" value="ECO:0007669"/>
    <property type="project" value="InterPro"/>
</dbReference>
<dbReference type="InterPro" id="IPR000719">
    <property type="entry name" value="Prot_kinase_dom"/>
</dbReference>
<dbReference type="InterPro" id="IPR001245">
    <property type="entry name" value="Ser-Thr/Tyr_kinase_cat_dom"/>
</dbReference>
<reference evidence="5" key="1">
    <citation type="journal article" date="2017" name="Nat. Ecol. Evol.">
        <title>Genome expansion and lineage-specific genetic innovations in the forest pathogenic fungi Armillaria.</title>
        <authorList>
            <person name="Sipos G."/>
            <person name="Prasanna A.N."/>
            <person name="Walter M.C."/>
            <person name="O'Connor E."/>
            <person name="Balint B."/>
            <person name="Krizsan K."/>
            <person name="Kiss B."/>
            <person name="Hess J."/>
            <person name="Varga T."/>
            <person name="Slot J."/>
            <person name="Riley R."/>
            <person name="Boka B."/>
            <person name="Rigling D."/>
            <person name="Barry K."/>
            <person name="Lee J."/>
            <person name="Mihaltcheva S."/>
            <person name="LaButti K."/>
            <person name="Lipzen A."/>
            <person name="Waldron R."/>
            <person name="Moloney N.M."/>
            <person name="Sperisen C."/>
            <person name="Kredics L."/>
            <person name="Vagvoelgyi C."/>
            <person name="Patrignani A."/>
            <person name="Fitzpatrick D."/>
            <person name="Nagy I."/>
            <person name="Doyle S."/>
            <person name="Anderson J.B."/>
            <person name="Grigoriev I.V."/>
            <person name="Gueldener U."/>
            <person name="Muensterkoetter M."/>
            <person name="Nagy L.G."/>
        </authorList>
    </citation>
    <scope>NUCLEOTIDE SEQUENCE [LARGE SCALE GENOMIC DNA]</scope>
    <source>
        <strain evidence="5">C18/9</strain>
    </source>
</reference>
<dbReference type="GO" id="GO:0005085">
    <property type="term" value="F:guanyl-nucleotide exchange factor activity"/>
    <property type="evidence" value="ECO:0007669"/>
    <property type="project" value="InterPro"/>
</dbReference>
<dbReference type="SUPFAM" id="SSF48065">
    <property type="entry name" value="DBL homology domain (DH-domain)"/>
    <property type="match status" value="1"/>
</dbReference>
<name>A0A284RIY8_ARMOS</name>
<dbReference type="PROSITE" id="PS50010">
    <property type="entry name" value="DH_2"/>
    <property type="match status" value="1"/>
</dbReference>
<dbReference type="PANTHER" id="PTHR44329">
    <property type="entry name" value="SERINE/THREONINE-PROTEIN KINASE TNNI3K-RELATED"/>
    <property type="match status" value="1"/>
</dbReference>
<dbReference type="Pfam" id="PF07714">
    <property type="entry name" value="PK_Tyr_Ser-Thr"/>
    <property type="match status" value="1"/>
</dbReference>
<evidence type="ECO:0000259" key="3">
    <source>
        <dbReference type="PROSITE" id="PS50011"/>
    </source>
</evidence>
<evidence type="ECO:0000256" key="1">
    <source>
        <dbReference type="SAM" id="MobiDB-lite"/>
    </source>
</evidence>
<dbReference type="PROSITE" id="PS50011">
    <property type="entry name" value="PROTEIN_KINASE_DOM"/>
    <property type="match status" value="1"/>
</dbReference>
<dbReference type="Pfam" id="PF00621">
    <property type="entry name" value="RhoGEF"/>
    <property type="match status" value="1"/>
</dbReference>
<evidence type="ECO:0000259" key="2">
    <source>
        <dbReference type="PROSITE" id="PS50010"/>
    </source>
</evidence>
<protein>
    <submittedName>
        <fullName evidence="4">Uncharacterized protein</fullName>
    </submittedName>
</protein>
<evidence type="ECO:0000313" key="4">
    <source>
        <dbReference type="EMBL" id="SJL08705.1"/>
    </source>
</evidence>
<dbReference type="EMBL" id="FUEG01000009">
    <property type="protein sequence ID" value="SJL08705.1"/>
    <property type="molecule type" value="Genomic_DNA"/>
</dbReference>
<dbReference type="InterPro" id="IPR008266">
    <property type="entry name" value="Tyr_kinase_AS"/>
</dbReference>